<evidence type="ECO:0000256" key="1">
    <source>
        <dbReference type="ARBA" id="ARBA00004141"/>
    </source>
</evidence>
<feature type="transmembrane region" description="Helical" evidence="6">
    <location>
        <begin position="206"/>
        <end position="228"/>
    </location>
</feature>
<dbReference type="GO" id="GO:0000139">
    <property type="term" value="C:Golgi membrane"/>
    <property type="evidence" value="ECO:0007669"/>
    <property type="project" value="UniProtKB-SubCell"/>
</dbReference>
<feature type="region of interest" description="Disordered" evidence="7">
    <location>
        <begin position="1"/>
        <end position="54"/>
    </location>
</feature>
<keyword evidence="4 6" id="KW-1133">Transmembrane helix</keyword>
<feature type="transmembrane region" description="Helical" evidence="6">
    <location>
        <begin position="296"/>
        <end position="314"/>
    </location>
</feature>
<comment type="subcellular location">
    <subcellularLocation>
        <location evidence="6">Golgi apparatus membrane</location>
        <topology evidence="6">Multi-pass membrane protein</topology>
    </subcellularLocation>
    <subcellularLocation>
        <location evidence="1">Membrane</location>
        <topology evidence="1">Multi-pass membrane protein</topology>
    </subcellularLocation>
</comment>
<dbReference type="RefSeq" id="XP_006685640.1">
    <property type="nucleotide sequence ID" value="XM_006685577.1"/>
</dbReference>
<dbReference type="PANTHER" id="PTHR21236:SF1">
    <property type="entry name" value="PROTEIN YIPF6"/>
    <property type="match status" value="1"/>
</dbReference>
<sequence>MSGSWNQPSYSENDIDDFIIPDEEVPVTSKPQASPKSTPQATASGPSQNASDTMFSSIPWNMKVDLSSTFTPFTTSNAFNNTVREHQYTGGDTLDEPVLTTLSRDLLKIWKRLTIVIWPIQLAKLAKRQQSKLVDFAQRNGVNIPESIIRERRISVGNEEDLENINTFENIELNNLDWDLWGPLIFSLVYSVVLGMSSSTKQTNSVFSGSFSFMWIFYVIIGLNIQLLGGNISFMSAISAVGYSMFPITIGEVLCSLLISWKLVRLALMLVLCCWSIYSGVLSLKCSGVLPGRVLLAVYPVALMYAVLSWLTVIT</sequence>
<dbReference type="GeneID" id="18250252"/>
<keyword evidence="5 6" id="KW-0472">Membrane</keyword>
<proteinExistence type="inferred from homology"/>
<evidence type="ECO:0000256" key="6">
    <source>
        <dbReference type="RuleBase" id="RU361264"/>
    </source>
</evidence>
<dbReference type="GO" id="GO:0006888">
    <property type="term" value="P:endoplasmic reticulum to Golgi vesicle-mediated transport"/>
    <property type="evidence" value="ECO:0007669"/>
    <property type="project" value="InterPro"/>
</dbReference>
<dbReference type="HOGENOM" id="CLU_059592_0_0_1"/>
<keyword evidence="3 6" id="KW-0812">Transmembrane</keyword>
<evidence type="ECO:0000256" key="2">
    <source>
        <dbReference type="ARBA" id="ARBA00010596"/>
    </source>
</evidence>
<reference evidence="9 10" key="1">
    <citation type="journal article" date="2011" name="Proc. Natl. Acad. Sci. U.S.A.">
        <title>Comparative genomics of xylose-fermenting fungi for enhanced biofuel production.</title>
        <authorList>
            <person name="Wohlbach D.J."/>
            <person name="Kuo A."/>
            <person name="Sato T.K."/>
            <person name="Potts K.M."/>
            <person name="Salamov A.A."/>
            <person name="LaButti K.M."/>
            <person name="Sun H."/>
            <person name="Clum A."/>
            <person name="Pangilinan J.L."/>
            <person name="Lindquist E.A."/>
            <person name="Lucas S."/>
            <person name="Lapidus A."/>
            <person name="Jin M."/>
            <person name="Gunawan C."/>
            <person name="Balan V."/>
            <person name="Dale B.E."/>
            <person name="Jeffries T.W."/>
            <person name="Zinkel R."/>
            <person name="Barry K.W."/>
            <person name="Grigoriev I.V."/>
            <person name="Gasch A.P."/>
        </authorList>
    </citation>
    <scope>NUCLEOTIDE SEQUENCE [LARGE SCALE GENOMIC DNA]</scope>
    <source>
        <strain evidence="10">ATCC 10573 / BCRC 21748 / CBS 615 / JCM 9827 / NBRC 10315 / NRRL Y-1498 / VKM Y-70</strain>
    </source>
</reference>
<dbReference type="Pfam" id="PF04893">
    <property type="entry name" value="Yip1"/>
    <property type="match status" value="1"/>
</dbReference>
<dbReference type="KEGG" id="cten:18250252"/>
<dbReference type="InterPro" id="IPR006977">
    <property type="entry name" value="Yip1_dom"/>
</dbReference>
<organism evidence="10">
    <name type="scientific">Candida tenuis (strain ATCC 10573 / BCRC 21748 / CBS 615 / JCM 9827 / NBRC 10315 / NRRL Y-1498 / VKM Y-70)</name>
    <name type="common">Yeast</name>
    <name type="synonym">Yamadazyma tenuis</name>
    <dbReference type="NCBI Taxonomy" id="590646"/>
    <lineage>
        <taxon>Eukaryota</taxon>
        <taxon>Fungi</taxon>
        <taxon>Dikarya</taxon>
        <taxon>Ascomycota</taxon>
        <taxon>Saccharomycotina</taxon>
        <taxon>Pichiomycetes</taxon>
        <taxon>Debaryomycetaceae</taxon>
        <taxon>Yamadazyma</taxon>
    </lineage>
</organism>
<feature type="transmembrane region" description="Helical" evidence="6">
    <location>
        <begin position="180"/>
        <end position="199"/>
    </location>
</feature>
<feature type="domain" description="Yip1" evidence="8">
    <location>
        <begin position="167"/>
        <end position="311"/>
    </location>
</feature>
<dbReference type="GO" id="GO:0005802">
    <property type="term" value="C:trans-Golgi network"/>
    <property type="evidence" value="ECO:0007669"/>
    <property type="project" value="TreeGrafter"/>
</dbReference>
<feature type="compositionally biased region" description="Polar residues" evidence="7">
    <location>
        <begin position="29"/>
        <end position="54"/>
    </location>
</feature>
<keyword evidence="10" id="KW-1185">Reference proteome</keyword>
<feature type="compositionally biased region" description="Acidic residues" evidence="7">
    <location>
        <begin position="13"/>
        <end position="25"/>
    </location>
</feature>
<evidence type="ECO:0000256" key="7">
    <source>
        <dbReference type="SAM" id="MobiDB-lite"/>
    </source>
</evidence>
<dbReference type="InterPro" id="IPR045231">
    <property type="entry name" value="Yip1/4-like"/>
</dbReference>
<accession>G3B0Y1</accession>
<dbReference type="Proteomes" id="UP000000707">
    <property type="component" value="Unassembled WGS sequence"/>
</dbReference>
<name>G3B0Y1_CANTC</name>
<evidence type="ECO:0000256" key="4">
    <source>
        <dbReference type="ARBA" id="ARBA00022989"/>
    </source>
</evidence>
<feature type="transmembrane region" description="Helical" evidence="6">
    <location>
        <begin position="234"/>
        <end position="259"/>
    </location>
</feature>
<dbReference type="EMBL" id="GL996515">
    <property type="protein sequence ID" value="EGV64834.1"/>
    <property type="molecule type" value="Genomic_DNA"/>
</dbReference>
<dbReference type="eggNOG" id="KOG2946">
    <property type="taxonomic scope" value="Eukaryota"/>
</dbReference>
<evidence type="ECO:0000313" key="10">
    <source>
        <dbReference type="Proteomes" id="UP000000707"/>
    </source>
</evidence>
<evidence type="ECO:0000259" key="8">
    <source>
        <dbReference type="Pfam" id="PF04893"/>
    </source>
</evidence>
<evidence type="ECO:0000313" key="9">
    <source>
        <dbReference type="EMBL" id="EGV64834.1"/>
    </source>
</evidence>
<protein>
    <recommendedName>
        <fullName evidence="6">Protein YIP</fullName>
    </recommendedName>
</protein>
<dbReference type="PANTHER" id="PTHR21236">
    <property type="entry name" value="GOLGI MEMBRANE PROTEIN YIP1"/>
    <property type="match status" value="1"/>
</dbReference>
<evidence type="ECO:0000256" key="3">
    <source>
        <dbReference type="ARBA" id="ARBA00022692"/>
    </source>
</evidence>
<gene>
    <name evidence="9" type="ORF">CANTEDRAFT_93067</name>
</gene>
<dbReference type="STRING" id="590646.G3B0Y1"/>
<feature type="compositionally biased region" description="Polar residues" evidence="7">
    <location>
        <begin position="1"/>
        <end position="12"/>
    </location>
</feature>
<feature type="transmembrane region" description="Helical" evidence="6">
    <location>
        <begin position="266"/>
        <end position="284"/>
    </location>
</feature>
<evidence type="ECO:0000256" key="5">
    <source>
        <dbReference type="ARBA" id="ARBA00023136"/>
    </source>
</evidence>
<dbReference type="OrthoDB" id="411251at2759"/>
<dbReference type="AlphaFoldDB" id="G3B0Y1"/>
<comment type="similarity">
    <text evidence="2 6">Belongs to the YIP1 family.</text>
</comment>